<keyword evidence="4 5" id="KW-0012">Acyltransferase</keyword>
<dbReference type="EMBL" id="NMYC01000001">
    <property type="protein sequence ID" value="PLS27989.1"/>
    <property type="molecule type" value="Genomic_DNA"/>
</dbReference>
<dbReference type="CDD" id="cd03357">
    <property type="entry name" value="LbH_MAT_GAT"/>
    <property type="match status" value="1"/>
</dbReference>
<dbReference type="AlphaFoldDB" id="A0A2N5J1A3"/>
<dbReference type="InterPro" id="IPR024688">
    <property type="entry name" value="Mac_dom"/>
</dbReference>
<evidence type="ECO:0000256" key="2">
    <source>
        <dbReference type="ARBA" id="ARBA00022679"/>
    </source>
</evidence>
<evidence type="ECO:0000256" key="3">
    <source>
        <dbReference type="ARBA" id="ARBA00022737"/>
    </source>
</evidence>
<dbReference type="Pfam" id="PF12464">
    <property type="entry name" value="Mac"/>
    <property type="match status" value="1"/>
</dbReference>
<dbReference type="Proteomes" id="UP000234935">
    <property type="component" value="Unassembled WGS sequence"/>
</dbReference>
<proteinExistence type="inferred from homology"/>
<reference evidence="7 8" key="1">
    <citation type="submission" date="2017-07" db="EMBL/GenBank/DDBJ databases">
        <title>Bifidobacterium novel species.</title>
        <authorList>
            <person name="Lugli G.A."/>
            <person name="Milani C."/>
            <person name="Duranti S."/>
            <person name="Mangifesta M."/>
        </authorList>
    </citation>
    <scope>NUCLEOTIDE SEQUENCE [LARGE SCALE GENOMIC DNA]</scope>
    <source>
        <strain evidence="8">Goo31D</strain>
    </source>
</reference>
<dbReference type="EC" id="2.3.1.-" evidence="5"/>
<comment type="similarity">
    <text evidence="1 5">Belongs to the transferase hexapeptide repeat family.</text>
</comment>
<protein>
    <recommendedName>
        <fullName evidence="5">Acetyltransferase</fullName>
        <ecNumber evidence="5">2.3.1.-</ecNumber>
    </recommendedName>
</protein>
<evidence type="ECO:0000256" key="5">
    <source>
        <dbReference type="RuleBase" id="RU367021"/>
    </source>
</evidence>
<evidence type="ECO:0000313" key="8">
    <source>
        <dbReference type="Proteomes" id="UP000234935"/>
    </source>
</evidence>
<evidence type="ECO:0000256" key="1">
    <source>
        <dbReference type="ARBA" id="ARBA00007274"/>
    </source>
</evidence>
<dbReference type="SMART" id="SM01266">
    <property type="entry name" value="Mac"/>
    <property type="match status" value="1"/>
</dbReference>
<dbReference type="PANTHER" id="PTHR43017">
    <property type="entry name" value="GALACTOSIDE O-ACETYLTRANSFERASE"/>
    <property type="match status" value="1"/>
</dbReference>
<keyword evidence="8" id="KW-1185">Reference proteome</keyword>
<organism evidence="7 8">
    <name type="scientific">Bifidobacterium anseris</name>
    <dbReference type="NCBI Taxonomy" id="2020963"/>
    <lineage>
        <taxon>Bacteria</taxon>
        <taxon>Bacillati</taxon>
        <taxon>Actinomycetota</taxon>
        <taxon>Actinomycetes</taxon>
        <taxon>Bifidobacteriales</taxon>
        <taxon>Bifidobacteriaceae</taxon>
        <taxon>Bifidobacterium</taxon>
    </lineage>
</organism>
<dbReference type="Gene3D" id="2.160.10.10">
    <property type="entry name" value="Hexapeptide repeat proteins"/>
    <property type="match status" value="1"/>
</dbReference>
<evidence type="ECO:0000256" key="4">
    <source>
        <dbReference type="ARBA" id="ARBA00023315"/>
    </source>
</evidence>
<dbReference type="InterPro" id="IPR001451">
    <property type="entry name" value="Hexapep"/>
</dbReference>
<dbReference type="SUPFAM" id="SSF51161">
    <property type="entry name" value="Trimeric LpxA-like enzymes"/>
    <property type="match status" value="1"/>
</dbReference>
<keyword evidence="3" id="KW-0677">Repeat</keyword>
<comment type="caution">
    <text evidence="7">The sequence shown here is derived from an EMBL/GenBank/DDBJ whole genome shotgun (WGS) entry which is preliminary data.</text>
</comment>
<dbReference type="InterPro" id="IPR011004">
    <property type="entry name" value="Trimer_LpxA-like_sf"/>
</dbReference>
<dbReference type="PANTHER" id="PTHR43017:SF1">
    <property type="entry name" value="ACETYLTRANSFERASE YJL218W-RELATED"/>
    <property type="match status" value="1"/>
</dbReference>
<dbReference type="FunFam" id="2.160.10.10:FF:000025">
    <property type="entry name" value="Hexapeptide-repeat containing-acetyltransferase"/>
    <property type="match status" value="1"/>
</dbReference>
<evidence type="ECO:0000259" key="6">
    <source>
        <dbReference type="SMART" id="SM01266"/>
    </source>
</evidence>
<feature type="domain" description="Maltose/galactoside acetyltransferase" evidence="6">
    <location>
        <begin position="17"/>
        <end position="71"/>
    </location>
</feature>
<accession>A0A2N5J1A3</accession>
<keyword evidence="2 5" id="KW-0808">Transferase</keyword>
<dbReference type="OrthoDB" id="2643438at2"/>
<dbReference type="RefSeq" id="WP_051198591.1">
    <property type="nucleotide sequence ID" value="NZ_NMYC01000001.1"/>
</dbReference>
<evidence type="ECO:0000313" key="7">
    <source>
        <dbReference type="EMBL" id="PLS27989.1"/>
    </source>
</evidence>
<sequence length="218" mass="24283">MANNDTVNNETPDTRERDRMLSGELYIADDPYLHELGRRRRALQQQINTSAWDAFDERARLFHELFGAFGEGSYIEPPFRCDYGCNTFIGERFYANTDCIILDVATVTIGDDVFFGPRVALYTPYHPIDADIRSMQLEGGLPIRIGSNVWFGGNVTVCPGVTIGDDVVIGAGSVVTKDIPSHSVAVGNPARVVRGIGGDDRAYWSARVDEYRAWRDAR</sequence>
<gene>
    <name evidence="7" type="ORF">CGZ88_0151</name>
</gene>
<dbReference type="InterPro" id="IPR039369">
    <property type="entry name" value="LacA-like"/>
</dbReference>
<name>A0A2N5J1A3_9BIFI</name>
<dbReference type="Pfam" id="PF00132">
    <property type="entry name" value="Hexapep"/>
    <property type="match status" value="1"/>
</dbReference>
<dbReference type="GO" id="GO:0008870">
    <property type="term" value="F:galactoside O-acetyltransferase activity"/>
    <property type="evidence" value="ECO:0007669"/>
    <property type="project" value="TreeGrafter"/>
</dbReference>